<gene>
    <name evidence="2" type="ORF">I3842_14G036100</name>
</gene>
<dbReference type="EMBL" id="CM031838">
    <property type="protein sequence ID" value="KAG6677606.1"/>
    <property type="molecule type" value="Genomic_DNA"/>
</dbReference>
<proteinExistence type="predicted"/>
<feature type="compositionally biased region" description="Basic and acidic residues" evidence="1">
    <location>
        <begin position="128"/>
        <end position="167"/>
    </location>
</feature>
<organism evidence="2 3">
    <name type="scientific">Carya illinoinensis</name>
    <name type="common">Pecan</name>
    <dbReference type="NCBI Taxonomy" id="32201"/>
    <lineage>
        <taxon>Eukaryota</taxon>
        <taxon>Viridiplantae</taxon>
        <taxon>Streptophyta</taxon>
        <taxon>Embryophyta</taxon>
        <taxon>Tracheophyta</taxon>
        <taxon>Spermatophyta</taxon>
        <taxon>Magnoliopsida</taxon>
        <taxon>eudicotyledons</taxon>
        <taxon>Gunneridae</taxon>
        <taxon>Pentapetalae</taxon>
        <taxon>rosids</taxon>
        <taxon>fabids</taxon>
        <taxon>Fagales</taxon>
        <taxon>Juglandaceae</taxon>
        <taxon>Carya</taxon>
    </lineage>
</organism>
<feature type="compositionally biased region" description="Basic residues" evidence="1">
    <location>
        <begin position="168"/>
        <end position="179"/>
    </location>
</feature>
<reference evidence="2" key="1">
    <citation type="submission" date="2021-01" db="EMBL/GenBank/DDBJ databases">
        <authorList>
            <person name="Lovell J.T."/>
            <person name="Bentley N."/>
            <person name="Bhattarai G."/>
            <person name="Jenkins J.W."/>
            <person name="Sreedasyam A."/>
            <person name="Alarcon Y."/>
            <person name="Bock C."/>
            <person name="Boston L."/>
            <person name="Carlson J."/>
            <person name="Cervantes K."/>
            <person name="Clermont K."/>
            <person name="Krom N."/>
            <person name="Kubenka K."/>
            <person name="Mamidi S."/>
            <person name="Mattison C."/>
            <person name="Monteros M."/>
            <person name="Pisani C."/>
            <person name="Plott C."/>
            <person name="Rajasekar S."/>
            <person name="Rhein H.S."/>
            <person name="Rohla C."/>
            <person name="Song M."/>
            <person name="Hilaire R.S."/>
            <person name="Shu S."/>
            <person name="Wells L."/>
            <person name="Wang X."/>
            <person name="Webber J."/>
            <person name="Heerema R.J."/>
            <person name="Klein P."/>
            <person name="Conner P."/>
            <person name="Grauke L."/>
            <person name="Grimwood J."/>
            <person name="Schmutz J."/>
            <person name="Randall J.J."/>
        </authorList>
    </citation>
    <scope>NUCLEOTIDE SEQUENCE</scope>
    <source>
        <tissue evidence="2">Leaf</tissue>
    </source>
</reference>
<dbReference type="Proteomes" id="UP000811246">
    <property type="component" value="Chromosome 14"/>
</dbReference>
<accession>A0A922D8G3</accession>
<dbReference type="PANTHER" id="PTHR14580:SF0">
    <property type="entry name" value="MULTIPLE MYELOMA TUMOR-ASSOCIATED PROTEIN 2"/>
    <property type="match status" value="1"/>
</dbReference>
<feature type="region of interest" description="Disordered" evidence="1">
    <location>
        <begin position="87"/>
        <end position="179"/>
    </location>
</feature>
<comment type="caution">
    <text evidence="2">The sequence shown here is derived from an EMBL/GenBank/DDBJ whole genome shotgun (WGS) entry which is preliminary data.</text>
</comment>
<evidence type="ECO:0000313" key="3">
    <source>
        <dbReference type="Proteomes" id="UP000811246"/>
    </source>
</evidence>
<dbReference type="PANTHER" id="PTHR14580">
    <property type="entry name" value="MULTIPLE MYELOMA TUMOR-ASSOCIATED PROTEIN 2 FAMILY MEMBER"/>
    <property type="match status" value="1"/>
</dbReference>
<dbReference type="InterPro" id="IPR039207">
    <property type="entry name" value="MMTAG2-like"/>
</dbReference>
<name>A0A922D8G3_CARIL</name>
<dbReference type="AlphaFoldDB" id="A0A922D8G3"/>
<protein>
    <submittedName>
        <fullName evidence="2">Uncharacterized protein</fullName>
    </submittedName>
</protein>
<evidence type="ECO:0000256" key="1">
    <source>
        <dbReference type="SAM" id="MobiDB-lite"/>
    </source>
</evidence>
<sequence>MAERERSTLVYQGQKSLGFRNGSCKGGSKRIKEQGEQAMREALGLAPKHASRPQCNRLDKHEFSELVKRGSTAVDLGAGHAEAAQVHGLGFSRAPRPGEATSSIEPSVEDVSAEEEKVVMPDQSPSNTREKESEDVSGQKERRREECKKEKQERHEKRHFRDSDDKRKCRKDKEKRRHD</sequence>
<evidence type="ECO:0000313" key="2">
    <source>
        <dbReference type="EMBL" id="KAG6677606.1"/>
    </source>
</evidence>